<dbReference type="Proteomes" id="UP001431209">
    <property type="component" value="Unassembled WGS sequence"/>
</dbReference>
<dbReference type="EMBL" id="JAOPGA020001068">
    <property type="protein sequence ID" value="KAL0484769.1"/>
    <property type="molecule type" value="Genomic_DNA"/>
</dbReference>
<accession>A0AAW2Z774</accession>
<proteinExistence type="predicted"/>
<reference evidence="1 2" key="1">
    <citation type="submission" date="2024-03" db="EMBL/GenBank/DDBJ databases">
        <title>The Acrasis kona genome and developmental transcriptomes reveal deep origins of eukaryotic multicellular pathways.</title>
        <authorList>
            <person name="Sheikh S."/>
            <person name="Fu C.-J."/>
            <person name="Brown M.W."/>
            <person name="Baldauf S.L."/>
        </authorList>
    </citation>
    <scope>NUCLEOTIDE SEQUENCE [LARGE SCALE GENOMIC DNA]</scope>
    <source>
        <strain evidence="1 2">ATCC MYA-3509</strain>
    </source>
</reference>
<protein>
    <submittedName>
        <fullName evidence="1">Mybbp1a</fullName>
    </submittedName>
</protein>
<gene>
    <name evidence="1" type="ORF">AKO1_003672</name>
</gene>
<sequence>MVHSSRLNNKSFEVNETEFSRFVKSKRFDVKTDEVIREVPTAKQEAITAKEAAREALQESVEAVRIAIDNAHIGERLEGIVDAVKDMHIKEQIESAIDQIVPVQEQLYDAADHIKSMTKVFVNNVLESSADAKTNLRELASDLPHATFTVEERNLPSHNITKAEKVLGEDLSSSRLYRGEGVTRKIPIPEVEKTEITTLELNFGSSVTKEDIKEDISKIKSVAAGIYESGRHFINDTFDVVSGILTDRRADYQESREAVSDIINVLQNDEHKIKHVLEIIDDKLSGKVEDTNHIDNERFEDAKHSLELKLGLMNKHKQIEHMGEEKFEHIQQKLEKSIGAQSMDKLEM</sequence>
<organism evidence="1 2">
    <name type="scientific">Acrasis kona</name>
    <dbReference type="NCBI Taxonomy" id="1008807"/>
    <lineage>
        <taxon>Eukaryota</taxon>
        <taxon>Discoba</taxon>
        <taxon>Heterolobosea</taxon>
        <taxon>Tetramitia</taxon>
        <taxon>Eutetramitia</taxon>
        <taxon>Acrasidae</taxon>
        <taxon>Acrasis</taxon>
    </lineage>
</organism>
<comment type="caution">
    <text evidence="1">The sequence shown here is derived from an EMBL/GenBank/DDBJ whole genome shotgun (WGS) entry which is preliminary data.</text>
</comment>
<dbReference type="AlphaFoldDB" id="A0AAW2Z774"/>
<evidence type="ECO:0000313" key="1">
    <source>
        <dbReference type="EMBL" id="KAL0484769.1"/>
    </source>
</evidence>
<evidence type="ECO:0000313" key="2">
    <source>
        <dbReference type="Proteomes" id="UP001431209"/>
    </source>
</evidence>
<name>A0AAW2Z774_9EUKA</name>
<keyword evidence="2" id="KW-1185">Reference proteome</keyword>